<proteinExistence type="inferred from homology"/>
<protein>
    <recommendedName>
        <fullName evidence="8">EamA domain-containing protein</fullName>
    </recommendedName>
</protein>
<comment type="caution">
    <text evidence="9">The sequence shown here is derived from an EMBL/GenBank/DDBJ whole genome shotgun (WGS) entry which is preliminary data.</text>
</comment>
<dbReference type="SUPFAM" id="SSF103481">
    <property type="entry name" value="Multidrug resistance efflux transporter EmrE"/>
    <property type="match status" value="2"/>
</dbReference>
<evidence type="ECO:0000256" key="2">
    <source>
        <dbReference type="ARBA" id="ARBA00007362"/>
    </source>
</evidence>
<dbReference type="InterPro" id="IPR000620">
    <property type="entry name" value="EamA_dom"/>
</dbReference>
<feature type="transmembrane region" description="Helical" evidence="7">
    <location>
        <begin position="12"/>
        <end position="33"/>
    </location>
</feature>
<feature type="transmembrane region" description="Helical" evidence="7">
    <location>
        <begin position="278"/>
        <end position="294"/>
    </location>
</feature>
<name>R8W9X6_9FIRM</name>
<feature type="transmembrane region" description="Helical" evidence="7">
    <location>
        <begin position="102"/>
        <end position="121"/>
    </location>
</feature>
<gene>
    <name evidence="9" type="ORF">HMPREF1526_00634</name>
</gene>
<evidence type="ECO:0000256" key="3">
    <source>
        <dbReference type="ARBA" id="ARBA00022475"/>
    </source>
</evidence>
<keyword evidence="6 7" id="KW-0472">Membrane</keyword>
<feature type="transmembrane region" description="Helical" evidence="7">
    <location>
        <begin position="39"/>
        <end position="61"/>
    </location>
</feature>
<comment type="subcellular location">
    <subcellularLocation>
        <location evidence="1">Cell membrane</location>
        <topology evidence="1">Multi-pass membrane protein</topology>
    </subcellularLocation>
</comment>
<comment type="similarity">
    <text evidence="2">Belongs to the EamA transporter family.</text>
</comment>
<dbReference type="PANTHER" id="PTHR32322">
    <property type="entry name" value="INNER MEMBRANE TRANSPORTER"/>
    <property type="match status" value="1"/>
</dbReference>
<feature type="domain" description="EamA" evidence="8">
    <location>
        <begin position="157"/>
        <end position="293"/>
    </location>
</feature>
<evidence type="ECO:0000313" key="9">
    <source>
        <dbReference type="EMBL" id="EOQ39937.1"/>
    </source>
</evidence>
<dbReference type="eggNOG" id="COG0697">
    <property type="taxonomic scope" value="Bacteria"/>
</dbReference>
<dbReference type="AlphaFoldDB" id="R8W9X6"/>
<dbReference type="InterPro" id="IPR037185">
    <property type="entry name" value="EmrE-like"/>
</dbReference>
<feature type="transmembrane region" description="Helical" evidence="7">
    <location>
        <begin position="192"/>
        <end position="210"/>
    </location>
</feature>
<feature type="transmembrane region" description="Helical" evidence="7">
    <location>
        <begin position="222"/>
        <end position="243"/>
    </location>
</feature>
<evidence type="ECO:0000256" key="1">
    <source>
        <dbReference type="ARBA" id="ARBA00004651"/>
    </source>
</evidence>
<keyword evidence="3" id="KW-1003">Cell membrane</keyword>
<feature type="transmembrane region" description="Helical" evidence="7">
    <location>
        <begin position="255"/>
        <end position="272"/>
    </location>
</feature>
<keyword evidence="10" id="KW-1185">Reference proteome</keyword>
<feature type="transmembrane region" description="Helical" evidence="7">
    <location>
        <begin position="128"/>
        <end position="148"/>
    </location>
</feature>
<dbReference type="PANTHER" id="PTHR32322:SF18">
    <property type="entry name" value="S-ADENOSYLMETHIONINE_S-ADENOSYLHOMOCYSTEINE TRANSPORTER"/>
    <property type="match status" value="1"/>
</dbReference>
<evidence type="ECO:0000256" key="5">
    <source>
        <dbReference type="ARBA" id="ARBA00022989"/>
    </source>
</evidence>
<dbReference type="Pfam" id="PF00892">
    <property type="entry name" value="EamA"/>
    <property type="match status" value="2"/>
</dbReference>
<dbReference type="EMBL" id="AQOB01000002">
    <property type="protein sequence ID" value="EOQ39937.1"/>
    <property type="molecule type" value="Genomic_DNA"/>
</dbReference>
<feature type="transmembrane region" description="Helical" evidence="7">
    <location>
        <begin position="160"/>
        <end position="180"/>
    </location>
</feature>
<keyword evidence="4 7" id="KW-0812">Transmembrane</keyword>
<evidence type="ECO:0000256" key="4">
    <source>
        <dbReference type="ARBA" id="ARBA00022692"/>
    </source>
</evidence>
<dbReference type="PATRIC" id="fig|1203606.4.peg.599"/>
<evidence type="ECO:0000256" key="7">
    <source>
        <dbReference type="SAM" id="Phobius"/>
    </source>
</evidence>
<organism evidence="9 10">
    <name type="scientific">Butyricicoccus pullicaecorum 1.2</name>
    <dbReference type="NCBI Taxonomy" id="1203606"/>
    <lineage>
        <taxon>Bacteria</taxon>
        <taxon>Bacillati</taxon>
        <taxon>Bacillota</taxon>
        <taxon>Clostridia</taxon>
        <taxon>Eubacteriales</taxon>
        <taxon>Butyricicoccaceae</taxon>
        <taxon>Butyricicoccus</taxon>
    </lineage>
</organism>
<feature type="domain" description="EamA" evidence="8">
    <location>
        <begin position="14"/>
        <end position="145"/>
    </location>
</feature>
<dbReference type="Gene3D" id="1.10.3730.20">
    <property type="match status" value="1"/>
</dbReference>
<evidence type="ECO:0000256" key="6">
    <source>
        <dbReference type="ARBA" id="ARBA00023136"/>
    </source>
</evidence>
<keyword evidence="5 7" id="KW-1133">Transmembrane helix</keyword>
<evidence type="ECO:0000313" key="10">
    <source>
        <dbReference type="Proteomes" id="UP000013981"/>
    </source>
</evidence>
<reference evidence="9 10" key="1">
    <citation type="submission" date="2013-01" db="EMBL/GenBank/DDBJ databases">
        <title>The Genome Sequence of Butyricicoccus pullicaecorum 1.2.</title>
        <authorList>
            <consortium name="The Broad Institute Genome Sequencing Platform"/>
            <person name="Earl A."/>
            <person name="Ward D."/>
            <person name="Feldgarden M."/>
            <person name="Gevers D."/>
            <person name="Van Immerseel F."/>
            <person name="Eeckhaut V."/>
            <person name="Walker B."/>
            <person name="Young S.K."/>
            <person name="Zeng Q."/>
            <person name="Gargeya S."/>
            <person name="Fitzgerald M."/>
            <person name="Haas B."/>
            <person name="Abouelleil A."/>
            <person name="Alvarado L."/>
            <person name="Arachchi H.M."/>
            <person name="Berlin A.M."/>
            <person name="Chapman S.B."/>
            <person name="Dewar J."/>
            <person name="Goldberg J."/>
            <person name="Griggs A."/>
            <person name="Gujja S."/>
            <person name="Hansen M."/>
            <person name="Howarth C."/>
            <person name="Imamovic A."/>
            <person name="Larimer J."/>
            <person name="McCowan C."/>
            <person name="Murphy C."/>
            <person name="Neiman D."/>
            <person name="Pearson M."/>
            <person name="Priest M."/>
            <person name="Roberts A."/>
            <person name="Saif S."/>
            <person name="Shea T."/>
            <person name="Sisk P."/>
            <person name="Sykes S."/>
            <person name="Wortman J."/>
            <person name="Nusbaum C."/>
            <person name="Birren B."/>
        </authorList>
    </citation>
    <scope>NUCLEOTIDE SEQUENCE [LARGE SCALE GENOMIC DNA]</scope>
    <source>
        <strain evidence="9 10">1.2</strain>
    </source>
</reference>
<sequence length="309" mass="33814">MDKGEAMKQEKEWIGHALALGTVCVWGTTFIATKVLLEHFTAVEILLIRFVLGFTALSIACPKRLRLKDKRHELYFAGAGLTGVLIYYLLENIALGYSTASNIGVVVSCAPMFTAIFWAIASRERLQLHFIIGFAIAISGIAFISFSGTERMQINPIGDVLALAAAVAWGIYSVLIRRLGEFGYPSIAMTRHVFLYGVVFMLPIAWKMGFSPSLDALKQPSILLTLAFLSFLASAACFVTWNTAVKKLGAIKTSVYIYLSPVITILCAAIVLHERMSARSVLGTVLVLLGLVVSENRLPVRIPVLGKER</sequence>
<dbReference type="Proteomes" id="UP000013981">
    <property type="component" value="Unassembled WGS sequence"/>
</dbReference>
<dbReference type="HOGENOM" id="CLU_033863_4_1_9"/>
<dbReference type="InterPro" id="IPR050638">
    <property type="entry name" value="AA-Vitamin_Transporters"/>
</dbReference>
<feature type="transmembrane region" description="Helical" evidence="7">
    <location>
        <begin position="73"/>
        <end position="90"/>
    </location>
</feature>
<accession>R8W9X6</accession>
<dbReference type="GO" id="GO:0005886">
    <property type="term" value="C:plasma membrane"/>
    <property type="evidence" value="ECO:0007669"/>
    <property type="project" value="UniProtKB-SubCell"/>
</dbReference>
<evidence type="ECO:0000259" key="8">
    <source>
        <dbReference type="Pfam" id="PF00892"/>
    </source>
</evidence>